<dbReference type="Pfam" id="PF00037">
    <property type="entry name" value="Fer4"/>
    <property type="match status" value="1"/>
</dbReference>
<feature type="domain" description="4Fe-4S ferredoxin-type" evidence="6">
    <location>
        <begin position="1"/>
        <end position="29"/>
    </location>
</feature>
<dbReference type="OrthoDB" id="23833at2157"/>
<dbReference type="AlphaFoldDB" id="A0A126R1H9"/>
<dbReference type="Proteomes" id="UP000183442">
    <property type="component" value="Unassembled WGS sequence"/>
</dbReference>
<dbReference type="GO" id="GO:0009055">
    <property type="term" value="F:electron transfer activity"/>
    <property type="evidence" value="ECO:0007669"/>
    <property type="project" value="InterPro"/>
</dbReference>
<keyword evidence="9" id="KW-1185">Reference proteome</keyword>
<feature type="domain" description="4Fe-4S ferredoxin-type" evidence="6">
    <location>
        <begin position="234"/>
        <end position="263"/>
    </location>
</feature>
<accession>A0A126R1H9</accession>
<evidence type="ECO:0000313" key="7">
    <source>
        <dbReference type="EMBL" id="AMK15918.1"/>
    </source>
</evidence>
<evidence type="ECO:0000256" key="1">
    <source>
        <dbReference type="ARBA" id="ARBA00001966"/>
    </source>
</evidence>
<reference evidence="9" key="2">
    <citation type="submission" date="2016-02" db="EMBL/GenBank/DDBJ databases">
        <title>The draft genome sequence of the rumen methanogen Methanobrevibacter olleyae YLM1.</title>
        <authorList>
            <consortium name="New Zealand Agricultural Greenhouse Gas Research Centre/Pastoral Greenhouse Gas Research Consortium"/>
            <person name="Kelly W.J."/>
            <person name="Li D."/>
            <person name="Lambie S.C."/>
            <person name="Attwood G.T."/>
            <person name="Altermann E."/>
            <person name="Leahy S.C."/>
        </authorList>
    </citation>
    <scope>NUCLEOTIDE SEQUENCE [LARGE SCALE GENOMIC DNA]</scope>
    <source>
        <strain evidence="9">YLM1</strain>
    </source>
</reference>
<dbReference type="Proteomes" id="UP000066376">
    <property type="component" value="Chromosome"/>
</dbReference>
<organism evidence="7 9">
    <name type="scientific">Methanobrevibacter olleyae</name>
    <dbReference type="NCBI Taxonomy" id="294671"/>
    <lineage>
        <taxon>Archaea</taxon>
        <taxon>Methanobacteriati</taxon>
        <taxon>Methanobacteriota</taxon>
        <taxon>Methanomada group</taxon>
        <taxon>Methanobacteria</taxon>
        <taxon>Methanobacteriales</taxon>
        <taxon>Methanobacteriaceae</taxon>
        <taxon>Methanobrevibacter</taxon>
    </lineage>
</organism>
<dbReference type="CDD" id="cd10549">
    <property type="entry name" value="MtMvhB_like"/>
    <property type="match status" value="2"/>
</dbReference>
<dbReference type="Gene3D" id="3.30.70.20">
    <property type="match status" value="7"/>
</dbReference>
<dbReference type="GO" id="GO:0051539">
    <property type="term" value="F:4 iron, 4 sulfur cluster binding"/>
    <property type="evidence" value="ECO:0007669"/>
    <property type="project" value="UniProtKB-KW"/>
</dbReference>
<reference evidence="10" key="4">
    <citation type="submission" date="2016-10" db="EMBL/GenBank/DDBJ databases">
        <authorList>
            <person name="Varghese N."/>
        </authorList>
    </citation>
    <scope>NUCLEOTIDE SEQUENCE [LARGE SCALE GENOMIC DNA]</scope>
    <source>
        <strain evidence="10">DSM 16632</strain>
    </source>
</reference>
<evidence type="ECO:0000256" key="2">
    <source>
        <dbReference type="ARBA" id="ARBA00022485"/>
    </source>
</evidence>
<gene>
    <name evidence="8" type="ORF">SAMN02910297_00038</name>
    <name evidence="7" type="ORF">YLM1_1361</name>
</gene>
<evidence type="ECO:0000313" key="8">
    <source>
        <dbReference type="EMBL" id="SFL15373.1"/>
    </source>
</evidence>
<dbReference type="PANTHER" id="PTHR43687">
    <property type="entry name" value="ADENYLYLSULFATE REDUCTASE, BETA SUBUNIT"/>
    <property type="match status" value="1"/>
</dbReference>
<feature type="domain" description="4Fe-4S ferredoxin-type" evidence="6">
    <location>
        <begin position="205"/>
        <end position="233"/>
    </location>
</feature>
<reference evidence="8" key="3">
    <citation type="submission" date="2016-10" db="EMBL/GenBank/DDBJ databases">
        <authorList>
            <person name="de Groot N.N."/>
        </authorList>
    </citation>
    <scope>NUCLEOTIDE SEQUENCE [LARGE SCALE GENOMIC DNA]</scope>
    <source>
        <strain evidence="8">DSM 16632</strain>
    </source>
</reference>
<evidence type="ECO:0000256" key="4">
    <source>
        <dbReference type="ARBA" id="ARBA00023004"/>
    </source>
</evidence>
<dbReference type="EMBL" id="CP014265">
    <property type="protein sequence ID" value="AMK15918.1"/>
    <property type="molecule type" value="Genomic_DNA"/>
</dbReference>
<dbReference type="RefSeq" id="WP_067147657.1">
    <property type="nucleotide sequence ID" value="NZ_CP014265.1"/>
</dbReference>
<dbReference type="STRING" id="294671.YLM1_1361"/>
<evidence type="ECO:0000313" key="10">
    <source>
        <dbReference type="Proteomes" id="UP000183442"/>
    </source>
</evidence>
<protein>
    <submittedName>
        <fullName evidence="8">4Fe-4S dicluster domain-containing protein</fullName>
    </submittedName>
    <submittedName>
        <fullName evidence="7">Methyl viologen-reducing hydrogenase beta subunit MvhB</fullName>
    </submittedName>
</protein>
<dbReference type="GO" id="GO:0016491">
    <property type="term" value="F:oxidoreductase activity"/>
    <property type="evidence" value="ECO:0007669"/>
    <property type="project" value="UniProtKB-ARBA"/>
</dbReference>
<sequence>MIVFNENSCIKCGACEGVCPTAAIEVGDHIVYCDTCGGAPNCADVCPNGALQVDDIAIDEEGNTQVRLIFNKTKCNECGDCVEACPSKTLKLDAEDSQLLKGFCVMCQKCVDICPVDVIGVPGVKEPVERVVKPEGPVYIEDCKGCGVCVAECPVDAITLSAYGEPIEVDEDKCIQCGVCSQSCPWNAIFIAENANPVKRTKEMKSFTLDADTCIGCNSCVDICPGSFITPKSDLTVVLPEVCAACGLCVNVCPVDAIDLDVEYGASKFSSTEGICRDEEKCIYDGGCALKCPTEAIKVVTKRGMEVPSRQKDMGEQSFTMCVRCGACANVCPNDALQLDSVDKEIDGETVSRDRIIFNPSKCDECGECIDACPYDMLHKAYKVNLPIAGFCTLCEQCIAKCTPEALSLK</sequence>
<feature type="domain" description="4Fe-4S ferredoxin-type" evidence="6">
    <location>
        <begin position="135"/>
        <end position="163"/>
    </location>
</feature>
<dbReference type="InterPro" id="IPR001080">
    <property type="entry name" value="3Fe4S_ferredoxin"/>
</dbReference>
<feature type="domain" description="4Fe-4S ferredoxin-type" evidence="6">
    <location>
        <begin position="165"/>
        <end position="194"/>
    </location>
</feature>
<dbReference type="GeneID" id="28489671"/>
<dbReference type="SUPFAM" id="SSF54862">
    <property type="entry name" value="4Fe-4S ferredoxins"/>
    <property type="match status" value="3"/>
</dbReference>
<feature type="domain" description="4Fe-4S ferredoxin-type" evidence="6">
    <location>
        <begin position="354"/>
        <end position="383"/>
    </location>
</feature>
<evidence type="ECO:0000259" key="6">
    <source>
        <dbReference type="PROSITE" id="PS51379"/>
    </source>
</evidence>
<evidence type="ECO:0000256" key="5">
    <source>
        <dbReference type="ARBA" id="ARBA00023014"/>
    </source>
</evidence>
<name>A0A126R1H9_METOL</name>
<dbReference type="PRINTS" id="PR00352">
    <property type="entry name" value="3FE4SFRDOXIN"/>
</dbReference>
<dbReference type="EMBL" id="FOTL01000001">
    <property type="protein sequence ID" value="SFL15373.1"/>
    <property type="molecule type" value="Genomic_DNA"/>
</dbReference>
<keyword evidence="2" id="KW-0004">4Fe-4S</keyword>
<dbReference type="PROSITE" id="PS51379">
    <property type="entry name" value="4FE4S_FER_2"/>
    <property type="match status" value="11"/>
</dbReference>
<dbReference type="PROSITE" id="PS00198">
    <property type="entry name" value="4FE4S_FER_1"/>
    <property type="match status" value="7"/>
</dbReference>
<dbReference type="InterPro" id="IPR050572">
    <property type="entry name" value="Fe-S_Ferredoxin"/>
</dbReference>
<feature type="domain" description="4Fe-4S ferredoxin-type" evidence="6">
    <location>
        <begin position="33"/>
        <end position="56"/>
    </location>
</feature>
<keyword evidence="3" id="KW-0479">Metal-binding</keyword>
<evidence type="ECO:0000313" key="9">
    <source>
        <dbReference type="Proteomes" id="UP000066376"/>
    </source>
</evidence>
<feature type="domain" description="4Fe-4S ferredoxin-type" evidence="6">
    <location>
        <begin position="313"/>
        <end position="342"/>
    </location>
</feature>
<feature type="domain" description="4Fe-4S ferredoxin-type" evidence="6">
    <location>
        <begin position="104"/>
        <end position="124"/>
    </location>
</feature>
<feature type="domain" description="4Fe-4S ferredoxin-type" evidence="6">
    <location>
        <begin position="66"/>
        <end position="95"/>
    </location>
</feature>
<keyword evidence="5" id="KW-0411">Iron-sulfur</keyword>
<comment type="cofactor">
    <cofactor evidence="1">
        <name>[4Fe-4S] cluster</name>
        <dbReference type="ChEBI" id="CHEBI:49883"/>
    </cofactor>
</comment>
<keyword evidence="4" id="KW-0408">Iron</keyword>
<dbReference type="InterPro" id="IPR017896">
    <property type="entry name" value="4Fe4S_Fe-S-bd"/>
</dbReference>
<feature type="domain" description="4Fe-4S ferredoxin-type" evidence="6">
    <location>
        <begin position="273"/>
        <end position="302"/>
    </location>
</feature>
<proteinExistence type="predicted"/>
<evidence type="ECO:0000256" key="3">
    <source>
        <dbReference type="ARBA" id="ARBA00022723"/>
    </source>
</evidence>
<dbReference type="PATRIC" id="fig|294671.3.peg.1421"/>
<dbReference type="PANTHER" id="PTHR43687:SF1">
    <property type="entry name" value="FERREDOXIN III"/>
    <property type="match status" value="1"/>
</dbReference>
<dbReference type="Pfam" id="PF12838">
    <property type="entry name" value="Fer4_7"/>
    <property type="match status" value="5"/>
</dbReference>
<dbReference type="InterPro" id="IPR017900">
    <property type="entry name" value="4Fe4S_Fe_S_CS"/>
</dbReference>
<dbReference type="KEGG" id="mol:YLM1_1361"/>
<reference evidence="7 9" key="1">
    <citation type="journal article" date="2016" name="Genome Announc.">
        <title>Draft Genome Sequence of the Rumen Methanogen Methanobrevibacter olleyae YLM1.</title>
        <authorList>
            <person name="Kelly W.J."/>
            <person name="Li D."/>
            <person name="Lambie S.C."/>
            <person name="Cox F."/>
            <person name="Attwood G.T."/>
            <person name="Altermann E."/>
            <person name="Leahy S.C."/>
        </authorList>
    </citation>
    <scope>NUCLEOTIDE SEQUENCE [LARGE SCALE GENOMIC DNA]</scope>
    <source>
        <strain evidence="7 9">YLM1</strain>
    </source>
</reference>
<dbReference type="GO" id="GO:0005506">
    <property type="term" value="F:iron ion binding"/>
    <property type="evidence" value="ECO:0007669"/>
    <property type="project" value="InterPro"/>
</dbReference>